<name>A0A196SP29_BLAHN</name>
<gene>
    <name evidence="3" type="ORF">AV274_0299</name>
</gene>
<keyword evidence="1" id="KW-0472">Membrane</keyword>
<sequence>MRVLLLSVLLFSAAISGNCGVYSNGCERISGISWSTITKYKVSCDFGGYVSKITEYVENYSNDACTSASFMSNEYQYSLKKTDNAENTKDSAEYTTVLKKATMKSSDTDALANRKIICTPAAKQGKTYSWKDITCKLFKIDMWSLYRDRLNSGEFKSTVVFKDQQLSFSAEAAINYKKVSSFLGCWQWWSILLLIVGIIIVVVAIVVLVMCLVKRKGSKKSGPKKAKK</sequence>
<reference evidence="3 4" key="1">
    <citation type="submission" date="2016-05" db="EMBL/GenBank/DDBJ databases">
        <title>Nuclear genome of Blastocystis sp. subtype 1 NandII.</title>
        <authorList>
            <person name="Gentekaki E."/>
            <person name="Curtis B."/>
            <person name="Stairs C."/>
            <person name="Eme L."/>
            <person name="Herman E."/>
            <person name="Klimes V."/>
            <person name="Arias M.C."/>
            <person name="Elias M."/>
            <person name="Hilliou F."/>
            <person name="Klute M."/>
            <person name="Malik S.-B."/>
            <person name="Pightling A."/>
            <person name="Rachubinski R."/>
            <person name="Salas D."/>
            <person name="Schlacht A."/>
            <person name="Suga H."/>
            <person name="Archibald J."/>
            <person name="Ball S.G."/>
            <person name="Clark G."/>
            <person name="Dacks J."/>
            <person name="Van Der Giezen M."/>
            <person name="Tsaousis A."/>
            <person name="Roger A."/>
        </authorList>
    </citation>
    <scope>NUCLEOTIDE SEQUENCE [LARGE SCALE GENOMIC DNA]</scope>
    <source>
        <strain evidence="4">ATCC 50177 / NandII</strain>
    </source>
</reference>
<keyword evidence="2" id="KW-0732">Signal</keyword>
<keyword evidence="1" id="KW-1133">Transmembrane helix</keyword>
<feature type="signal peptide" evidence="2">
    <location>
        <begin position="1"/>
        <end position="20"/>
    </location>
</feature>
<dbReference type="EMBL" id="LXWW01000012">
    <property type="protein sequence ID" value="OAO17966.1"/>
    <property type="molecule type" value="Genomic_DNA"/>
</dbReference>
<keyword evidence="1" id="KW-0812">Transmembrane</keyword>
<dbReference type="Proteomes" id="UP000078348">
    <property type="component" value="Unassembled WGS sequence"/>
</dbReference>
<organism evidence="3 4">
    <name type="scientific">Blastocystis sp. subtype 1 (strain ATCC 50177 / NandII)</name>
    <dbReference type="NCBI Taxonomy" id="478820"/>
    <lineage>
        <taxon>Eukaryota</taxon>
        <taxon>Sar</taxon>
        <taxon>Stramenopiles</taxon>
        <taxon>Bigyra</taxon>
        <taxon>Opalozoa</taxon>
        <taxon>Opalinata</taxon>
        <taxon>Blastocystidae</taxon>
        <taxon>Blastocystis</taxon>
    </lineage>
</organism>
<keyword evidence="4" id="KW-1185">Reference proteome</keyword>
<dbReference type="AlphaFoldDB" id="A0A196SP29"/>
<dbReference type="OrthoDB" id="10468218at2759"/>
<feature type="chain" id="PRO_5008274739" evidence="2">
    <location>
        <begin position="21"/>
        <end position="228"/>
    </location>
</feature>
<feature type="transmembrane region" description="Helical" evidence="1">
    <location>
        <begin position="186"/>
        <end position="213"/>
    </location>
</feature>
<evidence type="ECO:0000313" key="3">
    <source>
        <dbReference type="EMBL" id="OAO17966.1"/>
    </source>
</evidence>
<accession>A0A196SP29</accession>
<proteinExistence type="predicted"/>
<protein>
    <submittedName>
        <fullName evidence="3">Uncharacterized protein</fullName>
    </submittedName>
</protein>
<evidence type="ECO:0000256" key="2">
    <source>
        <dbReference type="SAM" id="SignalP"/>
    </source>
</evidence>
<comment type="caution">
    <text evidence="3">The sequence shown here is derived from an EMBL/GenBank/DDBJ whole genome shotgun (WGS) entry which is preliminary data.</text>
</comment>
<evidence type="ECO:0000256" key="1">
    <source>
        <dbReference type="SAM" id="Phobius"/>
    </source>
</evidence>
<evidence type="ECO:0000313" key="4">
    <source>
        <dbReference type="Proteomes" id="UP000078348"/>
    </source>
</evidence>